<name>A0ABY2HDU4_9HYPO</name>
<dbReference type="Proteomes" id="UP001642720">
    <property type="component" value="Unassembled WGS sequence"/>
</dbReference>
<gene>
    <name evidence="1" type="ORF">CCMA1212_002441</name>
</gene>
<keyword evidence="2" id="KW-1185">Reference proteome</keyword>
<dbReference type="EMBL" id="PPTA01000003">
    <property type="protein sequence ID" value="TFB05485.1"/>
    <property type="molecule type" value="Genomic_DNA"/>
</dbReference>
<sequence length="138" mass="14523">MLASPSALIIGYNSIVNVFGAIQSCAQNQKTAKCSFTGGHCVFAEPEESLPSLSFSLLPSMKGGSPHPGVNLGPQMKPQPHRQKGVLDGSVFGTPFLRHGTEGGVLVPPRGAPGMPWLAEETGQALFLTLFEPINLQP</sequence>
<evidence type="ECO:0000313" key="2">
    <source>
        <dbReference type="Proteomes" id="UP001642720"/>
    </source>
</evidence>
<protein>
    <submittedName>
        <fullName evidence="1">Uncharacterized protein</fullName>
    </submittedName>
</protein>
<organism evidence="1 2">
    <name type="scientific">Trichoderma ghanense</name>
    <dbReference type="NCBI Taxonomy" id="65468"/>
    <lineage>
        <taxon>Eukaryota</taxon>
        <taxon>Fungi</taxon>
        <taxon>Dikarya</taxon>
        <taxon>Ascomycota</taxon>
        <taxon>Pezizomycotina</taxon>
        <taxon>Sordariomycetes</taxon>
        <taxon>Hypocreomycetidae</taxon>
        <taxon>Hypocreales</taxon>
        <taxon>Hypocreaceae</taxon>
        <taxon>Trichoderma</taxon>
    </lineage>
</organism>
<proteinExistence type="predicted"/>
<accession>A0ABY2HDU4</accession>
<evidence type="ECO:0000313" key="1">
    <source>
        <dbReference type="EMBL" id="TFB05485.1"/>
    </source>
</evidence>
<reference evidence="1 2" key="1">
    <citation type="submission" date="2018-01" db="EMBL/GenBank/DDBJ databases">
        <title>Genome characterization of the sugarcane-associated fungus Trichoderma ghanense CCMA-1212 and their application in lignocelulose bioconversion.</title>
        <authorList>
            <person name="Steindorff A.S."/>
            <person name="Mendes T.D."/>
            <person name="Vilela E.S.D."/>
            <person name="Rodrigues D.S."/>
            <person name="Formighieri E.F."/>
            <person name="Melo I.S."/>
            <person name="Favaro L.C.L."/>
        </authorList>
    </citation>
    <scope>NUCLEOTIDE SEQUENCE [LARGE SCALE GENOMIC DNA]</scope>
    <source>
        <strain evidence="1 2">CCMA-1212</strain>
    </source>
</reference>
<dbReference type="GeneID" id="300574273"/>
<dbReference type="RefSeq" id="XP_073561686.1">
    <property type="nucleotide sequence ID" value="XM_073699823.1"/>
</dbReference>
<comment type="caution">
    <text evidence="1">The sequence shown here is derived from an EMBL/GenBank/DDBJ whole genome shotgun (WGS) entry which is preliminary data.</text>
</comment>